<dbReference type="Proteomes" id="UP000824017">
    <property type="component" value="Unassembled WGS sequence"/>
</dbReference>
<keyword evidence="1 3" id="KW-0479">Metal-binding</keyword>
<reference evidence="6" key="2">
    <citation type="submission" date="2021-04" db="EMBL/GenBank/DDBJ databases">
        <authorList>
            <person name="Gilroy R."/>
        </authorList>
    </citation>
    <scope>NUCLEOTIDE SEQUENCE</scope>
    <source>
        <strain evidence="6">ChiGjej1B1-13045</strain>
    </source>
</reference>
<dbReference type="Gene3D" id="1.20.1090.10">
    <property type="entry name" value="Dehydroquinate synthase-like - alpha domain"/>
    <property type="match status" value="1"/>
</dbReference>
<gene>
    <name evidence="6" type="ORF">H9817_04310</name>
</gene>
<accession>A0A9D2IK26</accession>
<evidence type="ECO:0000256" key="4">
    <source>
        <dbReference type="PIRSR" id="PIRSR000112-3"/>
    </source>
</evidence>
<dbReference type="GO" id="GO:0046872">
    <property type="term" value="F:metal ion binding"/>
    <property type="evidence" value="ECO:0007669"/>
    <property type="project" value="UniProtKB-KW"/>
</dbReference>
<dbReference type="SUPFAM" id="SSF56796">
    <property type="entry name" value="Dehydroquinate synthase-like"/>
    <property type="match status" value="1"/>
</dbReference>
<dbReference type="Gene3D" id="3.40.50.1970">
    <property type="match status" value="1"/>
</dbReference>
<dbReference type="PANTHER" id="PTHR43616">
    <property type="entry name" value="GLYCEROL DEHYDROGENASE"/>
    <property type="match status" value="1"/>
</dbReference>
<keyword evidence="3" id="KW-0862">Zinc</keyword>
<feature type="binding site" evidence="3">
    <location>
        <position position="172"/>
    </location>
    <ligand>
        <name>glycerol</name>
        <dbReference type="ChEBI" id="CHEBI:17754"/>
    </ligand>
</feature>
<comment type="caution">
    <text evidence="6">The sequence shown here is derived from an EMBL/GenBank/DDBJ whole genome shotgun (WGS) entry which is preliminary data.</text>
</comment>
<evidence type="ECO:0000256" key="3">
    <source>
        <dbReference type="PIRSR" id="PIRSR000112-1"/>
    </source>
</evidence>
<dbReference type="CDD" id="cd08171">
    <property type="entry name" value="GlyDH-like"/>
    <property type="match status" value="1"/>
</dbReference>
<dbReference type="PIRSF" id="PIRSF000112">
    <property type="entry name" value="Glycerol_dehydrogenase"/>
    <property type="match status" value="1"/>
</dbReference>
<dbReference type="AlphaFoldDB" id="A0A9D2IK26"/>
<name>A0A9D2IK26_9FIRM</name>
<dbReference type="EMBL" id="DXCD01000113">
    <property type="protein sequence ID" value="HIZ13127.1"/>
    <property type="molecule type" value="Genomic_DNA"/>
</dbReference>
<feature type="binding site" evidence="4">
    <location>
        <position position="128"/>
    </location>
    <ligand>
        <name>NAD(+)</name>
        <dbReference type="ChEBI" id="CHEBI:57540"/>
    </ligand>
</feature>
<feature type="binding site" evidence="4">
    <location>
        <position position="126"/>
    </location>
    <ligand>
        <name>NAD(+)</name>
        <dbReference type="ChEBI" id="CHEBI:57540"/>
    </ligand>
</feature>
<dbReference type="Pfam" id="PF00465">
    <property type="entry name" value="Fe-ADH"/>
    <property type="match status" value="1"/>
</dbReference>
<feature type="binding site" evidence="3">
    <location>
        <position position="273"/>
    </location>
    <ligand>
        <name>glycerol</name>
        <dbReference type="ChEBI" id="CHEBI:17754"/>
    </ligand>
</feature>
<dbReference type="GO" id="GO:0016614">
    <property type="term" value="F:oxidoreductase activity, acting on CH-OH group of donors"/>
    <property type="evidence" value="ECO:0007669"/>
    <property type="project" value="InterPro"/>
</dbReference>
<feature type="domain" description="Alcohol dehydrogenase iron-type/glycerol dehydrogenase GldA" evidence="5">
    <location>
        <begin position="10"/>
        <end position="137"/>
    </location>
</feature>
<sequence>MKSYSVYFANYTIGEDAYDQVRQVCPAYGKRVLLIGGSKALEAAEELLRDAVKDCELEIVDTVHFGSDCTYAAIDRWAAHAGECKADMIFGMGGGKALDTAKGAAERAGIPVFTFPTIAATCAATTALSVVYKEDGNFDSFYFFDKPARHCFINTRVIADAPYQYLRAGMGDTMGKFFECHFAARGDQLDHSSALGREISNLCYAPLLDHGVQALKDCMEHKASYDLQQAVLANIVSTGMVSLMVLDDYNCAVAHSVYYGLVLLPGFEEKYLHGDVVAYGVLVQLAVDKDMERLAEAKKFLKELGIPSTLREMEVPLDREALSEVLRETVTGPDMDHIPYPVTEDMVFEAMKVVEGLE</sequence>
<feature type="binding site" evidence="3">
    <location>
        <position position="255"/>
    </location>
    <ligand>
        <name>glycerol</name>
        <dbReference type="ChEBI" id="CHEBI:17754"/>
    </ligand>
</feature>
<keyword evidence="4" id="KW-0520">NAD</keyword>
<organism evidence="6 7">
    <name type="scientific">Candidatus Mediterraneibacter stercorigallinarum</name>
    <dbReference type="NCBI Taxonomy" id="2838686"/>
    <lineage>
        <taxon>Bacteria</taxon>
        <taxon>Bacillati</taxon>
        <taxon>Bacillota</taxon>
        <taxon>Clostridia</taxon>
        <taxon>Lachnospirales</taxon>
        <taxon>Lachnospiraceae</taxon>
        <taxon>Mediterraneibacter</taxon>
    </lineage>
</organism>
<feature type="binding site" evidence="4">
    <location>
        <begin position="95"/>
        <end position="99"/>
    </location>
    <ligand>
        <name>NAD(+)</name>
        <dbReference type="ChEBI" id="CHEBI:57540"/>
    </ligand>
</feature>
<reference evidence="6" key="1">
    <citation type="journal article" date="2021" name="PeerJ">
        <title>Extensive microbial diversity within the chicken gut microbiome revealed by metagenomics and culture.</title>
        <authorList>
            <person name="Gilroy R."/>
            <person name="Ravi A."/>
            <person name="Getino M."/>
            <person name="Pursley I."/>
            <person name="Horton D.L."/>
            <person name="Alikhan N.F."/>
            <person name="Baker D."/>
            <person name="Gharbi K."/>
            <person name="Hall N."/>
            <person name="Watson M."/>
            <person name="Adriaenssens E.M."/>
            <person name="Foster-Nyarko E."/>
            <person name="Jarju S."/>
            <person name="Secka A."/>
            <person name="Antonio M."/>
            <person name="Oren A."/>
            <person name="Chaudhuri R.R."/>
            <person name="La Ragione R."/>
            <person name="Hildebrand F."/>
            <person name="Pallen M.J."/>
        </authorList>
    </citation>
    <scope>NUCLEOTIDE SEQUENCE</scope>
    <source>
        <strain evidence="6">ChiGjej1B1-13045</strain>
    </source>
</reference>
<comment type="cofactor">
    <cofactor evidence="3">
        <name>Zn(2+)</name>
        <dbReference type="ChEBI" id="CHEBI:29105"/>
    </cofactor>
    <text evidence="3">Binds 1 zinc ion per subunit.</text>
</comment>
<protein>
    <submittedName>
        <fullName evidence="6">Iron-containing alcohol dehydrogenase family protein</fullName>
    </submittedName>
</protein>
<evidence type="ECO:0000313" key="7">
    <source>
        <dbReference type="Proteomes" id="UP000824017"/>
    </source>
</evidence>
<evidence type="ECO:0000256" key="2">
    <source>
        <dbReference type="ARBA" id="ARBA00023002"/>
    </source>
</evidence>
<dbReference type="InterPro" id="IPR001670">
    <property type="entry name" value="ADH_Fe/GldA"/>
</dbReference>
<evidence type="ECO:0000256" key="1">
    <source>
        <dbReference type="ARBA" id="ARBA00022723"/>
    </source>
</evidence>
<evidence type="ECO:0000259" key="5">
    <source>
        <dbReference type="Pfam" id="PF00465"/>
    </source>
</evidence>
<keyword evidence="2" id="KW-0560">Oxidoreductase</keyword>
<proteinExistence type="predicted"/>
<dbReference type="PANTHER" id="PTHR43616:SF3">
    <property type="entry name" value="HYDROXYCARBOXYLATE DEHYDROGENASE A"/>
    <property type="match status" value="1"/>
</dbReference>
<dbReference type="InterPro" id="IPR016205">
    <property type="entry name" value="Glycerol_DH"/>
</dbReference>
<feature type="binding site" evidence="4">
    <location>
        <position position="132"/>
    </location>
    <ligand>
        <name>NAD(+)</name>
        <dbReference type="ChEBI" id="CHEBI:57540"/>
    </ligand>
</feature>
<evidence type="ECO:0000313" key="6">
    <source>
        <dbReference type="EMBL" id="HIZ13127.1"/>
    </source>
</evidence>